<dbReference type="PROSITE" id="PS51683">
    <property type="entry name" value="SAM_OMT_II"/>
    <property type="match status" value="1"/>
</dbReference>
<dbReference type="OrthoDB" id="1535081at2759"/>
<accession>A0A9W9L7K1</accession>
<dbReference type="Gene3D" id="3.40.50.150">
    <property type="entry name" value="Vaccinia Virus protein VP39"/>
    <property type="match status" value="1"/>
</dbReference>
<organism evidence="5 6">
    <name type="scientific">Penicillium atrosanguineum</name>
    <dbReference type="NCBI Taxonomy" id="1132637"/>
    <lineage>
        <taxon>Eukaryota</taxon>
        <taxon>Fungi</taxon>
        <taxon>Dikarya</taxon>
        <taxon>Ascomycota</taxon>
        <taxon>Pezizomycotina</taxon>
        <taxon>Eurotiomycetes</taxon>
        <taxon>Eurotiomycetidae</taxon>
        <taxon>Eurotiales</taxon>
        <taxon>Aspergillaceae</taxon>
        <taxon>Penicillium</taxon>
    </lineage>
</organism>
<evidence type="ECO:0000256" key="1">
    <source>
        <dbReference type="ARBA" id="ARBA00022603"/>
    </source>
</evidence>
<sequence>MAHSNLDTKLDQLRQNIATWSDSQENAQTRRDLRASALALAASLSTPEDIFADAFYQPALAVAILVAMEAQWLQCLSTNAAPLSASKLSEKTNSSRETIVRFMRVLSAHRVVDENGPEEYAANSITHWLTTPAALAGAQHLFPQTAEACLRLPSWFRNRKFAEPTSLEDGPFFATFQKTFWDSLRDDPAKHAAFSLSMEGVYEEDVIKSDARFIGQSLQRVGVLNDPDQVLLVDVGGGTGHLLRTFRDIHSGLPGKLVLQDRASVIQTTDPKEIAGIDLIAHDFFDAQPVKHAKAYSLRHVLHDWSDEDCKKILRNVCSAMRNGYSKLYILDIVLPDQGCSAPSSLQDIMLLATFCGKERSRKQFDELLASVGLRITQVFVADPSMSEGIIEAELI</sequence>
<dbReference type="SUPFAM" id="SSF46785">
    <property type="entry name" value="Winged helix' DNA-binding domain"/>
    <property type="match status" value="1"/>
</dbReference>
<dbReference type="GO" id="GO:0032259">
    <property type="term" value="P:methylation"/>
    <property type="evidence" value="ECO:0007669"/>
    <property type="project" value="UniProtKB-KW"/>
</dbReference>
<dbReference type="PANTHER" id="PTHR43712">
    <property type="entry name" value="PUTATIVE (AFU_ORTHOLOGUE AFUA_4G14580)-RELATED"/>
    <property type="match status" value="1"/>
</dbReference>
<dbReference type="SUPFAM" id="SSF53335">
    <property type="entry name" value="S-adenosyl-L-methionine-dependent methyltransferases"/>
    <property type="match status" value="1"/>
</dbReference>
<feature type="domain" description="O-methyltransferase C-terminal" evidence="4">
    <location>
        <begin position="230"/>
        <end position="374"/>
    </location>
</feature>
<keyword evidence="1" id="KW-0489">Methyltransferase</keyword>
<dbReference type="EMBL" id="JAPZBO010000005">
    <property type="protein sequence ID" value="KAJ5315846.1"/>
    <property type="molecule type" value="Genomic_DNA"/>
</dbReference>
<evidence type="ECO:0000256" key="3">
    <source>
        <dbReference type="ARBA" id="ARBA00022691"/>
    </source>
</evidence>
<dbReference type="InterPro" id="IPR036388">
    <property type="entry name" value="WH-like_DNA-bd_sf"/>
</dbReference>
<keyword evidence="6" id="KW-1185">Reference proteome</keyword>
<protein>
    <recommendedName>
        <fullName evidence="4">O-methyltransferase C-terminal domain-containing protein</fullName>
    </recommendedName>
</protein>
<dbReference type="GO" id="GO:0008171">
    <property type="term" value="F:O-methyltransferase activity"/>
    <property type="evidence" value="ECO:0007669"/>
    <property type="project" value="InterPro"/>
</dbReference>
<dbReference type="Proteomes" id="UP001147746">
    <property type="component" value="Unassembled WGS sequence"/>
</dbReference>
<dbReference type="InterPro" id="IPR001077">
    <property type="entry name" value="COMT_C"/>
</dbReference>
<reference evidence="5" key="2">
    <citation type="journal article" date="2023" name="IMA Fungus">
        <title>Comparative genomic study of the Penicillium genus elucidates a diverse pangenome and 15 lateral gene transfer events.</title>
        <authorList>
            <person name="Petersen C."/>
            <person name="Sorensen T."/>
            <person name="Nielsen M.R."/>
            <person name="Sondergaard T.E."/>
            <person name="Sorensen J.L."/>
            <person name="Fitzpatrick D.A."/>
            <person name="Frisvad J.C."/>
            <person name="Nielsen K.L."/>
        </authorList>
    </citation>
    <scope>NUCLEOTIDE SEQUENCE</scope>
    <source>
        <strain evidence="5">IBT 21472</strain>
    </source>
</reference>
<proteinExistence type="predicted"/>
<dbReference type="InterPro" id="IPR016461">
    <property type="entry name" value="COMT-like"/>
</dbReference>
<dbReference type="InterPro" id="IPR036390">
    <property type="entry name" value="WH_DNA-bd_sf"/>
</dbReference>
<evidence type="ECO:0000313" key="6">
    <source>
        <dbReference type="Proteomes" id="UP001147746"/>
    </source>
</evidence>
<dbReference type="AlphaFoldDB" id="A0A9W9L7K1"/>
<evidence type="ECO:0000259" key="4">
    <source>
        <dbReference type="Pfam" id="PF00891"/>
    </source>
</evidence>
<dbReference type="GO" id="GO:0044550">
    <property type="term" value="P:secondary metabolite biosynthetic process"/>
    <property type="evidence" value="ECO:0007669"/>
    <property type="project" value="UniProtKB-ARBA"/>
</dbReference>
<dbReference type="InterPro" id="IPR029063">
    <property type="entry name" value="SAM-dependent_MTases_sf"/>
</dbReference>
<dbReference type="PANTHER" id="PTHR43712:SF1">
    <property type="entry name" value="HYPOTHETICAL O-METHYLTRANSFERASE (EUROFUNG)-RELATED"/>
    <property type="match status" value="1"/>
</dbReference>
<evidence type="ECO:0000256" key="2">
    <source>
        <dbReference type="ARBA" id="ARBA00022679"/>
    </source>
</evidence>
<keyword evidence="2" id="KW-0808">Transferase</keyword>
<keyword evidence="3" id="KW-0949">S-adenosyl-L-methionine</keyword>
<reference evidence="5" key="1">
    <citation type="submission" date="2022-12" db="EMBL/GenBank/DDBJ databases">
        <authorList>
            <person name="Petersen C."/>
        </authorList>
    </citation>
    <scope>NUCLEOTIDE SEQUENCE</scope>
    <source>
        <strain evidence="5">IBT 21472</strain>
    </source>
</reference>
<dbReference type="Gene3D" id="1.10.10.10">
    <property type="entry name" value="Winged helix-like DNA-binding domain superfamily/Winged helix DNA-binding domain"/>
    <property type="match status" value="1"/>
</dbReference>
<evidence type="ECO:0000313" key="5">
    <source>
        <dbReference type="EMBL" id="KAJ5315846.1"/>
    </source>
</evidence>
<name>A0A9W9L7K1_9EURO</name>
<comment type="caution">
    <text evidence="5">The sequence shown here is derived from an EMBL/GenBank/DDBJ whole genome shotgun (WGS) entry which is preliminary data.</text>
</comment>
<dbReference type="Pfam" id="PF00891">
    <property type="entry name" value="Methyltransf_2"/>
    <property type="match status" value="1"/>
</dbReference>
<gene>
    <name evidence="5" type="ORF">N7476_006153</name>
</gene>